<organism evidence="2 3">
    <name type="scientific">Microbacterium alkaliflavum</name>
    <dbReference type="NCBI Taxonomy" id="3248839"/>
    <lineage>
        <taxon>Bacteria</taxon>
        <taxon>Bacillati</taxon>
        <taxon>Actinomycetota</taxon>
        <taxon>Actinomycetes</taxon>
        <taxon>Micrococcales</taxon>
        <taxon>Microbacteriaceae</taxon>
        <taxon>Microbacterium</taxon>
    </lineage>
</organism>
<dbReference type="RefSeq" id="WP_397557716.1">
    <property type="nucleotide sequence ID" value="NZ_JBIQWL010000008.1"/>
</dbReference>
<proteinExistence type="predicted"/>
<evidence type="ECO:0000313" key="2">
    <source>
        <dbReference type="EMBL" id="MFH8252288.1"/>
    </source>
</evidence>
<dbReference type="EMBL" id="JBIQWL010000008">
    <property type="protein sequence ID" value="MFH8252288.1"/>
    <property type="molecule type" value="Genomic_DNA"/>
</dbReference>
<feature type="transmembrane region" description="Helical" evidence="1">
    <location>
        <begin position="169"/>
        <end position="186"/>
    </location>
</feature>
<evidence type="ECO:0000313" key="3">
    <source>
        <dbReference type="Proteomes" id="UP001610861"/>
    </source>
</evidence>
<keyword evidence="1" id="KW-1133">Transmembrane helix</keyword>
<feature type="transmembrane region" description="Helical" evidence="1">
    <location>
        <begin position="192"/>
        <end position="208"/>
    </location>
</feature>
<dbReference type="Proteomes" id="UP001610861">
    <property type="component" value="Unassembled WGS sequence"/>
</dbReference>
<feature type="transmembrane region" description="Helical" evidence="1">
    <location>
        <begin position="91"/>
        <end position="111"/>
    </location>
</feature>
<keyword evidence="1" id="KW-0472">Membrane</keyword>
<accession>A0ABW7QD37</accession>
<name>A0ABW7QD37_9MICO</name>
<evidence type="ECO:0000256" key="1">
    <source>
        <dbReference type="SAM" id="Phobius"/>
    </source>
</evidence>
<reference evidence="2 3" key="1">
    <citation type="submission" date="2024-09" db="EMBL/GenBank/DDBJ databases">
        <authorList>
            <person name="Pan X."/>
        </authorList>
    </citation>
    <scope>NUCLEOTIDE SEQUENCE [LARGE SCALE GENOMIC DNA]</scope>
    <source>
        <strain evidence="2 3">B2969</strain>
    </source>
</reference>
<gene>
    <name evidence="2" type="ORF">ACH3VR_18125</name>
</gene>
<keyword evidence="1" id="KW-0812">Transmembrane</keyword>
<keyword evidence="3" id="KW-1185">Reference proteome</keyword>
<sequence>MNALRRISHESYANVFGVVYLGLMTNALLLVASLPLVVLLVMTDPARSWPLLAIAAPFAAPGVTAAFAVFREHAAGSTSVARDFVRGWRATWRPAVALGGMLSALVVVLLVDVRFFSDSPFGVVAIPFLGVLTLLALGIGLLAFVAIAEEPGARLRDLLRASAWLAVRRWYLSAVSLLVLAAQAALFASLPAIAIGIAASAALYLAWANSRFTLRPVLAIEDTKTA</sequence>
<feature type="transmembrane region" description="Helical" evidence="1">
    <location>
        <begin position="48"/>
        <end position="70"/>
    </location>
</feature>
<comment type="caution">
    <text evidence="2">The sequence shown here is derived from an EMBL/GenBank/DDBJ whole genome shotgun (WGS) entry which is preliminary data.</text>
</comment>
<protein>
    <submittedName>
        <fullName evidence="2">DUF624 domain-containing protein</fullName>
    </submittedName>
</protein>
<feature type="transmembrane region" description="Helical" evidence="1">
    <location>
        <begin position="12"/>
        <end position="42"/>
    </location>
</feature>
<dbReference type="InterPro" id="IPR006938">
    <property type="entry name" value="DUF624"/>
</dbReference>
<feature type="transmembrane region" description="Helical" evidence="1">
    <location>
        <begin position="123"/>
        <end position="148"/>
    </location>
</feature>
<dbReference type="Pfam" id="PF04854">
    <property type="entry name" value="DUF624"/>
    <property type="match status" value="1"/>
</dbReference>